<accession>A0A091DYE3</accession>
<dbReference type="Pfam" id="PF07701">
    <property type="entry name" value="HNOBA"/>
    <property type="match status" value="1"/>
</dbReference>
<dbReference type="Proteomes" id="UP000028990">
    <property type="component" value="Unassembled WGS sequence"/>
</dbReference>
<dbReference type="Gene3D" id="3.30.70.1230">
    <property type="entry name" value="Nucleotide cyclase"/>
    <property type="match status" value="1"/>
</dbReference>
<feature type="domain" description="Guanylate cyclase" evidence="10">
    <location>
        <begin position="416"/>
        <end position="544"/>
    </location>
</feature>
<dbReference type="FunFam" id="3.90.1520.10:FF:000009">
    <property type="entry name" value="Guanylate cyclase soluble subunit beta-2"/>
    <property type="match status" value="1"/>
</dbReference>
<evidence type="ECO:0000256" key="6">
    <source>
        <dbReference type="ARBA" id="ARBA00023239"/>
    </source>
</evidence>
<dbReference type="GO" id="GO:0020037">
    <property type="term" value="F:heme binding"/>
    <property type="evidence" value="ECO:0007669"/>
    <property type="project" value="InterPro"/>
</dbReference>
<evidence type="ECO:0000256" key="9">
    <source>
        <dbReference type="SAM" id="Coils"/>
    </source>
</evidence>
<dbReference type="SUPFAM" id="SSF55073">
    <property type="entry name" value="Nucleotide cyclase"/>
    <property type="match status" value="1"/>
</dbReference>
<dbReference type="PROSITE" id="PS00452">
    <property type="entry name" value="GUANYLATE_CYCLASE_1"/>
    <property type="match status" value="1"/>
</dbReference>
<protein>
    <recommendedName>
        <fullName evidence="2">guanylate cyclase</fullName>
        <ecNumber evidence="2">4.6.1.2</ecNumber>
    </recommendedName>
</protein>
<sequence length="612" mass="70001">MIWSTGVSLEDILKLFGEYFFKFCKMSGYDRMLRTLGGNLTEFIENLDALHSYLTLSYQEMNAPSFRVEKGKDGEMLLHYYSDRSGLCHIVPGIIEAVAKDFFNIDVTMNIHDMNEEVERTGKKEHVVFLIVQKTCRRMRSAYPIRLRDSEDIERDHKALKAAFLRMKKDYLEASICPGKKSHWDAVRGIVTLGKGHLCDAFKPVYPERLWMEVKTFCTAFPFHIVFDEALRVKQAGVNIQKYVPGLQTQKTQLDEYFSIVHPQVTFNISSICKFINSQFVLKTRKEMMPEAWKNQPTLKLRGQMVWMESLRCMIFMCSPKLRSLQELEECKMHLSDIAPHDTTRDLILLNQQRLAEMELSNQLERKKEELRVLSKHLAIEKKKSETLLYAMLPEHVANQLKEGKKVAAGEFETCTILFSDVVTFTNICAACEPIQIVNMLNSMYSKFDKLTNVHEVYKVETIGDAYMVVGGVPVPIGSHAQRVANFALGMRISTKEVMNPITGEPIQIRVGIHTGPVLAGVVGDKMPRYCLFGDTVNTASRMESHGLPNKVHLSPTAYRALENQGFEIIERGEIKVKGKGKMTTYFLIQNLNATEDEIMGRHKITFDYKGK</sequence>
<dbReference type="SUPFAM" id="SSF111126">
    <property type="entry name" value="Ligand-binding domain in the NO signalling and Golgi transport"/>
    <property type="match status" value="1"/>
</dbReference>
<comment type="subcellular location">
    <subcellularLocation>
        <location evidence="1">Cytoplasm</location>
    </subcellularLocation>
</comment>
<dbReference type="InterPro" id="IPR018297">
    <property type="entry name" value="A/G_cyclase_CS"/>
</dbReference>
<dbReference type="Gene3D" id="3.90.1520.10">
    <property type="entry name" value="H-NOX domain"/>
    <property type="match status" value="1"/>
</dbReference>
<evidence type="ECO:0000256" key="3">
    <source>
        <dbReference type="ARBA" id="ARBA00022490"/>
    </source>
</evidence>
<keyword evidence="12" id="KW-1185">Reference proteome</keyword>
<evidence type="ECO:0000256" key="1">
    <source>
        <dbReference type="ARBA" id="ARBA00004496"/>
    </source>
</evidence>
<dbReference type="PANTHER" id="PTHR45655">
    <property type="entry name" value="GUANYLATE CYCLASE SOLUBLE SUBUNIT BETA-2"/>
    <property type="match status" value="1"/>
</dbReference>
<evidence type="ECO:0000256" key="4">
    <source>
        <dbReference type="ARBA" id="ARBA00022741"/>
    </source>
</evidence>
<evidence type="ECO:0000313" key="12">
    <source>
        <dbReference type="Proteomes" id="UP000028990"/>
    </source>
</evidence>
<comment type="similarity">
    <text evidence="8">Belongs to the adenylyl cyclase class-4/guanylyl cyclase family.</text>
</comment>
<reference evidence="11 12" key="1">
    <citation type="submission" date="2013-11" db="EMBL/GenBank/DDBJ databases">
        <title>The Damaraland mole rat (Fukomys damarensis) genome and evolution of African mole rats.</title>
        <authorList>
            <person name="Gladyshev V.N."/>
            <person name="Fang X."/>
        </authorList>
    </citation>
    <scope>NUCLEOTIDE SEQUENCE [LARGE SCALE GENOMIC DNA]</scope>
    <source>
        <tissue evidence="11">Liver</tissue>
    </source>
</reference>
<dbReference type="InterPro" id="IPR029787">
    <property type="entry name" value="Nucleotide_cyclase"/>
</dbReference>
<keyword evidence="4" id="KW-0547">Nucleotide-binding</keyword>
<proteinExistence type="inferred from homology"/>
<dbReference type="Gene3D" id="3.30.450.260">
    <property type="entry name" value="Haem NO binding associated domain"/>
    <property type="match status" value="1"/>
</dbReference>
<dbReference type="SMART" id="SM00044">
    <property type="entry name" value="CYCc"/>
    <property type="match status" value="1"/>
</dbReference>
<keyword evidence="5" id="KW-0342">GTP-binding</keyword>
<evidence type="ECO:0000313" key="11">
    <source>
        <dbReference type="EMBL" id="KFO27831.1"/>
    </source>
</evidence>
<organism evidence="11 12">
    <name type="scientific">Fukomys damarensis</name>
    <name type="common">Damaraland mole rat</name>
    <name type="synonym">Cryptomys damarensis</name>
    <dbReference type="NCBI Taxonomy" id="885580"/>
    <lineage>
        <taxon>Eukaryota</taxon>
        <taxon>Metazoa</taxon>
        <taxon>Chordata</taxon>
        <taxon>Craniata</taxon>
        <taxon>Vertebrata</taxon>
        <taxon>Euteleostomi</taxon>
        <taxon>Mammalia</taxon>
        <taxon>Eutheria</taxon>
        <taxon>Euarchontoglires</taxon>
        <taxon>Glires</taxon>
        <taxon>Rodentia</taxon>
        <taxon>Hystricomorpha</taxon>
        <taxon>Bathyergidae</taxon>
        <taxon>Fukomys</taxon>
    </lineage>
</organism>
<dbReference type="CDD" id="cd07302">
    <property type="entry name" value="CHD"/>
    <property type="match status" value="1"/>
</dbReference>
<evidence type="ECO:0000256" key="2">
    <source>
        <dbReference type="ARBA" id="ARBA00012202"/>
    </source>
</evidence>
<keyword evidence="7" id="KW-0141">cGMP biosynthesis</keyword>
<evidence type="ECO:0000259" key="10">
    <source>
        <dbReference type="PROSITE" id="PS50125"/>
    </source>
</evidence>
<dbReference type="GO" id="GO:0008074">
    <property type="term" value="C:guanylate cyclase complex, soluble"/>
    <property type="evidence" value="ECO:0007669"/>
    <property type="project" value="TreeGrafter"/>
</dbReference>
<dbReference type="InterPro" id="IPR042463">
    <property type="entry name" value="HNOB_dom_associated_sf"/>
</dbReference>
<dbReference type="InterPro" id="IPR011644">
    <property type="entry name" value="Heme_NO-bd"/>
</dbReference>
<name>A0A091DYE3_FUKDA</name>
<dbReference type="Pfam" id="PF00211">
    <property type="entry name" value="Guanylate_cyc"/>
    <property type="match status" value="1"/>
</dbReference>
<dbReference type="PROSITE" id="PS50125">
    <property type="entry name" value="GUANYLATE_CYCLASE_2"/>
    <property type="match status" value="1"/>
</dbReference>
<evidence type="ECO:0000256" key="7">
    <source>
        <dbReference type="ARBA" id="ARBA00023293"/>
    </source>
</evidence>
<dbReference type="EC" id="4.6.1.2" evidence="2"/>
<dbReference type="FunFam" id="3.30.450.260:FF:000002">
    <property type="entry name" value="guanylate cyclase soluble subunit alpha-2"/>
    <property type="match status" value="1"/>
</dbReference>
<dbReference type="EMBL" id="KN122849">
    <property type="protein sequence ID" value="KFO27831.1"/>
    <property type="molecule type" value="Genomic_DNA"/>
</dbReference>
<dbReference type="InterPro" id="IPR038158">
    <property type="entry name" value="H-NOX_domain_sf"/>
</dbReference>
<keyword evidence="6 8" id="KW-0456">Lyase</keyword>
<dbReference type="Gene3D" id="6.10.250.780">
    <property type="match status" value="1"/>
</dbReference>
<dbReference type="Pfam" id="PF07700">
    <property type="entry name" value="HNOB"/>
    <property type="match status" value="1"/>
</dbReference>
<dbReference type="FunFam" id="3.30.70.1230:FF:000007">
    <property type="entry name" value="Guanylate cyclase soluble subunit alpha-3"/>
    <property type="match status" value="1"/>
</dbReference>
<keyword evidence="3" id="KW-0963">Cytoplasm</keyword>
<dbReference type="InterPro" id="IPR024096">
    <property type="entry name" value="NO_sig/Golgi_transp_ligand-bd"/>
</dbReference>
<feature type="coiled-coil region" evidence="9">
    <location>
        <begin position="350"/>
        <end position="384"/>
    </location>
</feature>
<dbReference type="PANTHER" id="PTHR45655:SF17">
    <property type="entry name" value="GUANYLATE CYCLASE SOLUBLE SUBUNIT BETA-2"/>
    <property type="match status" value="1"/>
</dbReference>
<evidence type="ECO:0000256" key="8">
    <source>
        <dbReference type="RuleBase" id="RU000405"/>
    </source>
</evidence>
<dbReference type="GO" id="GO:0070482">
    <property type="term" value="P:response to oxygen levels"/>
    <property type="evidence" value="ECO:0007669"/>
    <property type="project" value="TreeGrafter"/>
</dbReference>
<keyword evidence="9" id="KW-0175">Coiled coil</keyword>
<dbReference type="InterPro" id="IPR001054">
    <property type="entry name" value="A/G_cyclase"/>
</dbReference>
<dbReference type="STRING" id="885580.ENSFDAP00000023071"/>
<dbReference type="eggNOG" id="KOG4171">
    <property type="taxonomic scope" value="Eukaryota"/>
</dbReference>
<dbReference type="InterPro" id="IPR011645">
    <property type="entry name" value="HNOB_dom_associated"/>
</dbReference>
<dbReference type="GO" id="GO:0019934">
    <property type="term" value="P:cGMP-mediated signaling"/>
    <property type="evidence" value="ECO:0007669"/>
    <property type="project" value="TreeGrafter"/>
</dbReference>
<dbReference type="GO" id="GO:0005525">
    <property type="term" value="F:GTP binding"/>
    <property type="evidence" value="ECO:0007669"/>
    <property type="project" value="UniProtKB-KW"/>
</dbReference>
<gene>
    <name evidence="11" type="ORF">H920_10717</name>
</gene>
<dbReference type="GO" id="GO:0004383">
    <property type="term" value="F:guanylate cyclase activity"/>
    <property type="evidence" value="ECO:0007669"/>
    <property type="project" value="UniProtKB-EC"/>
</dbReference>
<dbReference type="AlphaFoldDB" id="A0A091DYE3"/>
<evidence type="ECO:0000256" key="5">
    <source>
        <dbReference type="ARBA" id="ARBA00023134"/>
    </source>
</evidence>